<comment type="caution">
    <text evidence="2">The sequence shown here is derived from an EMBL/GenBank/DDBJ whole genome shotgun (WGS) entry which is preliminary data.</text>
</comment>
<dbReference type="Proteomes" id="UP001560573">
    <property type="component" value="Unassembled WGS sequence"/>
</dbReference>
<keyword evidence="2" id="KW-0649">Protein kinase inhibitor</keyword>
<keyword evidence="3" id="KW-1185">Reference proteome</keyword>
<keyword evidence="1" id="KW-0732">Signal</keyword>
<protein>
    <submittedName>
        <fullName evidence="2">YbhB/YbcL family Raf kinase inhibitor-like protein</fullName>
    </submittedName>
</protein>
<proteinExistence type="predicted"/>
<organism evidence="2 3">
    <name type="scientific">Danxiaibacter flavus</name>
    <dbReference type="NCBI Taxonomy" id="3049108"/>
    <lineage>
        <taxon>Bacteria</taxon>
        <taxon>Pseudomonadati</taxon>
        <taxon>Bacteroidota</taxon>
        <taxon>Chitinophagia</taxon>
        <taxon>Chitinophagales</taxon>
        <taxon>Chitinophagaceae</taxon>
        <taxon>Danxiaibacter</taxon>
    </lineage>
</organism>
<dbReference type="Pfam" id="PF01161">
    <property type="entry name" value="PBP"/>
    <property type="match status" value="1"/>
</dbReference>
<dbReference type="InterPro" id="IPR036610">
    <property type="entry name" value="PEBP-like_sf"/>
</dbReference>
<dbReference type="GO" id="GO:0004860">
    <property type="term" value="F:protein kinase inhibitor activity"/>
    <property type="evidence" value="ECO:0007669"/>
    <property type="project" value="UniProtKB-KW"/>
</dbReference>
<dbReference type="EMBL" id="JAULBC010000004">
    <property type="protein sequence ID" value="MEX6688639.1"/>
    <property type="molecule type" value="Genomic_DNA"/>
</dbReference>
<dbReference type="InterPro" id="IPR005247">
    <property type="entry name" value="YbhB_YbcL/LppC-like"/>
</dbReference>
<dbReference type="CDD" id="cd00865">
    <property type="entry name" value="PEBP_bact_arch"/>
    <property type="match status" value="1"/>
</dbReference>
<dbReference type="PANTHER" id="PTHR30289:SF1">
    <property type="entry name" value="PEBP (PHOSPHATIDYLETHANOLAMINE-BINDING PROTEIN) FAMILY PROTEIN"/>
    <property type="match status" value="1"/>
</dbReference>
<dbReference type="InterPro" id="IPR008914">
    <property type="entry name" value="PEBP"/>
</dbReference>
<feature type="chain" id="PRO_5047183551" evidence="1">
    <location>
        <begin position="21"/>
        <end position="181"/>
    </location>
</feature>
<dbReference type="RefSeq" id="WP_369330048.1">
    <property type="nucleotide sequence ID" value="NZ_JAULBC010000004.1"/>
</dbReference>
<reference evidence="2 3" key="1">
    <citation type="submission" date="2023-07" db="EMBL/GenBank/DDBJ databases">
        <authorList>
            <person name="Lian W.-H."/>
        </authorList>
    </citation>
    <scope>NUCLEOTIDE SEQUENCE [LARGE SCALE GENOMIC DNA]</scope>
    <source>
        <strain evidence="2 3">SYSU DXS3180</strain>
    </source>
</reference>
<dbReference type="NCBIfam" id="TIGR00481">
    <property type="entry name" value="YbhB/YbcL family Raf kinase inhibitor-like protein"/>
    <property type="match status" value="1"/>
</dbReference>
<name>A0ABV3ZJN8_9BACT</name>
<evidence type="ECO:0000313" key="3">
    <source>
        <dbReference type="Proteomes" id="UP001560573"/>
    </source>
</evidence>
<feature type="signal peptide" evidence="1">
    <location>
        <begin position="1"/>
        <end position="20"/>
    </location>
</feature>
<dbReference type="SUPFAM" id="SSF49777">
    <property type="entry name" value="PEBP-like"/>
    <property type="match status" value="1"/>
</dbReference>
<gene>
    <name evidence="2" type="ORF">QTN47_14085</name>
</gene>
<dbReference type="PANTHER" id="PTHR30289">
    <property type="entry name" value="UNCHARACTERIZED PROTEIN YBCL-RELATED"/>
    <property type="match status" value="1"/>
</dbReference>
<sequence>MKKLSLIVFASAMFFAKLNAQTFTLKSKELQGQATKEQVFNSFGCTGSNMSPQLYWENAPQGTKSFAVTMYDKDAPTGSGFWHWVVFDIPASVTELKTDAGNISKGLAPKACIQSNTDFGTPGYGGPCPPEGHGPHEYKITVYALKTDKLGLDKNATPALVGFYLSQQALSKASLVFYYSR</sequence>
<evidence type="ECO:0000256" key="1">
    <source>
        <dbReference type="SAM" id="SignalP"/>
    </source>
</evidence>
<dbReference type="Gene3D" id="3.90.280.10">
    <property type="entry name" value="PEBP-like"/>
    <property type="match status" value="1"/>
</dbReference>
<accession>A0ABV3ZJN8</accession>
<evidence type="ECO:0000313" key="2">
    <source>
        <dbReference type="EMBL" id="MEX6688639.1"/>
    </source>
</evidence>